<dbReference type="Proteomes" id="UP000595278">
    <property type="component" value="Chromosome"/>
</dbReference>
<dbReference type="NCBIfam" id="TIGR02073">
    <property type="entry name" value="PBP_1c"/>
    <property type="match status" value="1"/>
</dbReference>
<keyword evidence="5" id="KW-0645">Protease</keyword>
<evidence type="ECO:0000313" key="16">
    <source>
        <dbReference type="EMBL" id="QQP87187.1"/>
    </source>
</evidence>
<dbReference type="InterPro" id="IPR023346">
    <property type="entry name" value="Lysozyme-like_dom_sf"/>
</dbReference>
<dbReference type="KEGG" id="eaz:JHT90_10450"/>
<dbReference type="InterPro" id="IPR001264">
    <property type="entry name" value="Glyco_trans_51"/>
</dbReference>
<keyword evidence="12" id="KW-0472">Membrane</keyword>
<keyword evidence="7 16" id="KW-0808">Transferase</keyword>
<dbReference type="Pfam" id="PF00912">
    <property type="entry name" value="Transgly"/>
    <property type="match status" value="1"/>
</dbReference>
<evidence type="ECO:0000256" key="2">
    <source>
        <dbReference type="ARBA" id="ARBA00007090"/>
    </source>
</evidence>
<evidence type="ECO:0000256" key="8">
    <source>
        <dbReference type="ARBA" id="ARBA00022801"/>
    </source>
</evidence>
<dbReference type="GO" id="GO:0008658">
    <property type="term" value="F:penicillin binding"/>
    <property type="evidence" value="ECO:0007669"/>
    <property type="project" value="InterPro"/>
</dbReference>
<dbReference type="InterPro" id="IPR036950">
    <property type="entry name" value="PBP_transglycosylase"/>
</dbReference>
<dbReference type="FunFam" id="1.10.3810.10:FF:000006">
    <property type="entry name" value="Penicillin-binding protein 1C"/>
    <property type="match status" value="1"/>
</dbReference>
<evidence type="ECO:0000256" key="6">
    <source>
        <dbReference type="ARBA" id="ARBA00022676"/>
    </source>
</evidence>
<dbReference type="GO" id="GO:0030288">
    <property type="term" value="C:outer membrane-bounded periplasmic space"/>
    <property type="evidence" value="ECO:0007669"/>
    <property type="project" value="TreeGrafter"/>
</dbReference>
<dbReference type="SUPFAM" id="SSF53955">
    <property type="entry name" value="Lysozyme-like"/>
    <property type="match status" value="1"/>
</dbReference>
<feature type="domain" description="Penicillin-binding protein transpeptidase" evidence="13">
    <location>
        <begin position="296"/>
        <end position="515"/>
    </location>
</feature>
<keyword evidence="4" id="KW-0121">Carboxypeptidase</keyword>
<evidence type="ECO:0000259" key="14">
    <source>
        <dbReference type="Pfam" id="PF00912"/>
    </source>
</evidence>
<dbReference type="Pfam" id="PF00905">
    <property type="entry name" value="Transpeptidase"/>
    <property type="match status" value="1"/>
</dbReference>
<sequence length="773" mass="85874">MGRHWRIWVSIPIIIIGLLWVLDKLFPLPMPEDGIARIVLASDGTPLWRFADRDGVWRYPITIEQVSPAYIEALLTYEDRWFYEHPGVNPVALGRAFWQNLTGGKIISGGSTLSMQVARLIEPHPRTYWGKVRQIFRTMQLEWHLSKDQILTLYLNRAPYGGTIEGVAAASWAYLGKPPDQLTRAEAALLAVLPQAPSRLRPDRYPERAKLARDKVLNRLAEFKKWPQSVIDEIKQESIFLTDRQEPQMAPLLARRLYNDSKTSVIQSTINVSMQRRLEDLLKNWQVRLPEYTSAAILVVDHQTMEVKAYLGSIDITDDKRFGHVDMVSSIRSPGSTLKPFLYAMAMDAGLIHSESLLQDVPRRYGDYKPGNFSAGFIGPVSASEALSMSLNLPAVQLLEAYGPKRFYGELKGAGIGLTLPPMAEPNLSVILGGVGTKLEDLVVGYSAFARQGKVAQLRFKPTDALEERPLLSAGSAWVVRRILAGQTEPDRDERARLVQRSVLAWKTGTSYGFRDAWAVGLGPRYLVGVWIGRPDGTPVPGQFGVASATPLLLQVHDLIINQTASKALAVTESNQPASVGVAAICWPSGQPLSIKDSNCRKERFAWTLDSLTPPTLLAPDQPLGTGISQTIWVNSKGLQVAADCDGAIEKRIDLWPAPLEPWLIYTERRNRRLPKADKDCPPLLPVKAAPLFIVGVRDGDRLRLPAINTEPLTLKLSSLGGAGQRWWFLNGELIEETAPDESFNRAFIKAGKQQLTLLDELGQTATIEFSIQ</sequence>
<dbReference type="GO" id="GO:0006508">
    <property type="term" value="P:proteolysis"/>
    <property type="evidence" value="ECO:0007669"/>
    <property type="project" value="UniProtKB-KW"/>
</dbReference>
<evidence type="ECO:0000256" key="1">
    <source>
        <dbReference type="ARBA" id="ARBA00004752"/>
    </source>
</evidence>
<feature type="transmembrane region" description="Helical" evidence="12">
    <location>
        <begin position="5"/>
        <end position="22"/>
    </location>
</feature>
<dbReference type="Gene3D" id="1.10.3810.10">
    <property type="entry name" value="Biosynthetic peptidoglycan transglycosylase-like"/>
    <property type="match status" value="1"/>
</dbReference>
<evidence type="ECO:0000259" key="15">
    <source>
        <dbReference type="Pfam" id="PF06832"/>
    </source>
</evidence>
<dbReference type="NCBIfam" id="NF008414">
    <property type="entry name" value="PRK11240.1"/>
    <property type="match status" value="1"/>
</dbReference>
<comment type="catalytic activity">
    <reaction evidence="11">
        <text>[GlcNAc-(1-&gt;4)-Mur2Ac(oyl-L-Ala-gamma-D-Glu-L-Lys-D-Ala-D-Ala)](n)-di-trans,octa-cis-undecaprenyl diphosphate + beta-D-GlcNAc-(1-&gt;4)-Mur2Ac(oyl-L-Ala-gamma-D-Glu-L-Lys-D-Ala-D-Ala)-di-trans,octa-cis-undecaprenyl diphosphate = [GlcNAc-(1-&gt;4)-Mur2Ac(oyl-L-Ala-gamma-D-Glu-L-Lys-D-Ala-D-Ala)](n+1)-di-trans,octa-cis-undecaprenyl diphosphate + di-trans,octa-cis-undecaprenyl diphosphate + H(+)</text>
        <dbReference type="Rhea" id="RHEA:23708"/>
        <dbReference type="Rhea" id="RHEA-COMP:9602"/>
        <dbReference type="Rhea" id="RHEA-COMP:9603"/>
        <dbReference type="ChEBI" id="CHEBI:15378"/>
        <dbReference type="ChEBI" id="CHEBI:58405"/>
        <dbReference type="ChEBI" id="CHEBI:60033"/>
        <dbReference type="ChEBI" id="CHEBI:78435"/>
        <dbReference type="EC" id="2.4.99.28"/>
    </reaction>
</comment>
<evidence type="ECO:0000256" key="10">
    <source>
        <dbReference type="ARBA" id="ARBA00044770"/>
    </source>
</evidence>
<dbReference type="SUPFAM" id="SSF56601">
    <property type="entry name" value="beta-lactamase/transpeptidase-like"/>
    <property type="match status" value="1"/>
</dbReference>
<gene>
    <name evidence="16" type="primary">pbpC</name>
    <name evidence="16" type="ORF">JHT90_10450</name>
</gene>
<dbReference type="AlphaFoldDB" id="A0A974RYF7"/>
<evidence type="ECO:0000256" key="9">
    <source>
        <dbReference type="ARBA" id="ARBA00023268"/>
    </source>
</evidence>
<dbReference type="EC" id="2.4.99.28" evidence="10"/>
<keyword evidence="17" id="KW-1185">Reference proteome</keyword>
<dbReference type="GO" id="GO:0008955">
    <property type="term" value="F:peptidoglycan glycosyltransferase activity"/>
    <property type="evidence" value="ECO:0007669"/>
    <property type="project" value="UniProtKB-EC"/>
</dbReference>
<proteinExistence type="inferred from homology"/>
<dbReference type="InterPro" id="IPR050396">
    <property type="entry name" value="Glycosyltr_51/Transpeptidase"/>
</dbReference>
<feature type="domain" description="Penicillin-binding C-terminal" evidence="15">
    <location>
        <begin position="688"/>
        <end position="770"/>
    </location>
</feature>
<reference evidence="16 17" key="1">
    <citation type="submission" date="2021-01" db="EMBL/GenBank/DDBJ databases">
        <title>Entomomonas sp. F2A isolated from a house cricket (Acheta domesticus).</title>
        <authorList>
            <person name="Spergser J."/>
            <person name="Busse H.-J."/>
        </authorList>
    </citation>
    <scope>NUCLEOTIDE SEQUENCE [LARGE SCALE GENOMIC DNA]</scope>
    <source>
        <strain evidence="16 17">F2A</strain>
    </source>
</reference>
<evidence type="ECO:0000259" key="13">
    <source>
        <dbReference type="Pfam" id="PF00905"/>
    </source>
</evidence>
<dbReference type="PANTHER" id="PTHR32282:SF15">
    <property type="entry name" value="PENICILLIN-BINDING PROTEIN 1C"/>
    <property type="match status" value="1"/>
</dbReference>
<dbReference type="GO" id="GO:0009252">
    <property type="term" value="P:peptidoglycan biosynthetic process"/>
    <property type="evidence" value="ECO:0007669"/>
    <property type="project" value="InterPro"/>
</dbReference>
<dbReference type="FunFam" id="3.40.710.10:FF:000021">
    <property type="entry name" value="Penicillin-binding protein 1C"/>
    <property type="match status" value="1"/>
</dbReference>
<evidence type="ECO:0000256" key="3">
    <source>
        <dbReference type="ARBA" id="ARBA00007739"/>
    </source>
</evidence>
<dbReference type="PANTHER" id="PTHR32282">
    <property type="entry name" value="BINDING PROTEIN TRANSPEPTIDASE, PUTATIVE-RELATED"/>
    <property type="match status" value="1"/>
</dbReference>
<accession>A0A974RYF7</accession>
<evidence type="ECO:0000313" key="17">
    <source>
        <dbReference type="Proteomes" id="UP000595278"/>
    </source>
</evidence>
<name>A0A974RYF7_9GAMM</name>
<keyword evidence="9" id="KW-0511">Multifunctional enzyme</keyword>
<keyword evidence="8" id="KW-0378">Hydrolase</keyword>
<dbReference type="Pfam" id="PF06832">
    <property type="entry name" value="BiPBP_C"/>
    <property type="match status" value="1"/>
</dbReference>
<dbReference type="EMBL" id="CP067393">
    <property type="protein sequence ID" value="QQP87187.1"/>
    <property type="molecule type" value="Genomic_DNA"/>
</dbReference>
<keyword evidence="12" id="KW-0812">Transmembrane</keyword>
<dbReference type="InterPro" id="IPR012338">
    <property type="entry name" value="Beta-lactam/transpept-like"/>
</dbReference>
<keyword evidence="6 16" id="KW-0328">Glycosyltransferase</keyword>
<dbReference type="InterPro" id="IPR011815">
    <property type="entry name" value="PBP_1c"/>
</dbReference>
<dbReference type="InterPro" id="IPR001460">
    <property type="entry name" value="PCN-bd_Tpept"/>
</dbReference>
<evidence type="ECO:0000256" key="5">
    <source>
        <dbReference type="ARBA" id="ARBA00022670"/>
    </source>
</evidence>
<evidence type="ECO:0000256" key="12">
    <source>
        <dbReference type="SAM" id="Phobius"/>
    </source>
</evidence>
<organism evidence="16 17">
    <name type="scientific">Entomomonas asaccharolytica</name>
    <dbReference type="NCBI Taxonomy" id="2785331"/>
    <lineage>
        <taxon>Bacteria</taxon>
        <taxon>Pseudomonadati</taxon>
        <taxon>Pseudomonadota</taxon>
        <taxon>Gammaproteobacteria</taxon>
        <taxon>Pseudomonadales</taxon>
        <taxon>Pseudomonadaceae</taxon>
        <taxon>Entomomonas</taxon>
    </lineage>
</organism>
<comment type="similarity">
    <text evidence="3">In the N-terminal section; belongs to the glycosyltransferase 51 family.</text>
</comment>
<comment type="pathway">
    <text evidence="1">Cell wall biogenesis; peptidoglycan biosynthesis.</text>
</comment>
<keyword evidence="12" id="KW-1133">Transmembrane helix</keyword>
<evidence type="ECO:0000256" key="4">
    <source>
        <dbReference type="ARBA" id="ARBA00022645"/>
    </source>
</evidence>
<comment type="similarity">
    <text evidence="2">In the C-terminal section; belongs to the transpeptidase family.</text>
</comment>
<dbReference type="Gene3D" id="3.40.710.10">
    <property type="entry name" value="DD-peptidase/beta-lactamase superfamily"/>
    <property type="match status" value="1"/>
</dbReference>
<evidence type="ECO:0000256" key="7">
    <source>
        <dbReference type="ARBA" id="ARBA00022679"/>
    </source>
</evidence>
<feature type="domain" description="Glycosyl transferase family 51" evidence="14">
    <location>
        <begin position="54"/>
        <end position="220"/>
    </location>
</feature>
<evidence type="ECO:0000256" key="11">
    <source>
        <dbReference type="ARBA" id="ARBA00049902"/>
    </source>
</evidence>
<dbReference type="InterPro" id="IPR009647">
    <property type="entry name" value="PBP_C"/>
</dbReference>
<dbReference type="GO" id="GO:0004180">
    <property type="term" value="F:carboxypeptidase activity"/>
    <property type="evidence" value="ECO:0007669"/>
    <property type="project" value="UniProtKB-KW"/>
</dbReference>
<protein>
    <recommendedName>
        <fullName evidence="10">peptidoglycan glycosyltransferase</fullName>
        <ecNumber evidence="10">2.4.99.28</ecNumber>
    </recommendedName>
</protein>